<name>A0A6G1IZL9_9PLEO</name>
<keyword evidence="3" id="KW-1185">Reference proteome</keyword>
<feature type="compositionally biased region" description="Low complexity" evidence="1">
    <location>
        <begin position="9"/>
        <end position="20"/>
    </location>
</feature>
<dbReference type="EMBL" id="MU005583">
    <property type="protein sequence ID" value="KAF2683578.1"/>
    <property type="molecule type" value="Genomic_DNA"/>
</dbReference>
<accession>A0A6G1IZL9</accession>
<gene>
    <name evidence="2" type="ORF">K458DRAFT_404548</name>
</gene>
<sequence length="338" mass="38059">MFCRRNENTETNISNTNNLNVASSTSLQPSRVREDFRRMSTNHVSTKDTNPDSTTPKLAQKIDFAKEKTCFKRFTMCVGRIIAKCQTICKAKRKQAVGEKDLPPSESREALINWQPEREVFVCPTPSSTSSYPDSRDAEAVEEIHLRISPSRVAQWVDGQSIRSLHATIVQPTRGRGGMISDEEFCAVPVYSDTSIGSAEEDEAEVLPPKRPEDYSNWNALRAGKDVGPLTHFPVTLEELGETPIDQSLFANFECSNVVTDLKGVAEYWSASSSNSSASALFITTVADGRHKTYRREARHRNRFCVGAPPKFCEHEMDLRMMEHEGRRRHVMGWARTP</sequence>
<feature type="region of interest" description="Disordered" evidence="1">
    <location>
        <begin position="1"/>
        <end position="33"/>
    </location>
</feature>
<evidence type="ECO:0000313" key="2">
    <source>
        <dbReference type="EMBL" id="KAF2683578.1"/>
    </source>
</evidence>
<dbReference type="AlphaFoldDB" id="A0A6G1IZL9"/>
<reference evidence="2" key="1">
    <citation type="journal article" date="2020" name="Stud. Mycol.">
        <title>101 Dothideomycetes genomes: a test case for predicting lifestyles and emergence of pathogens.</title>
        <authorList>
            <person name="Haridas S."/>
            <person name="Albert R."/>
            <person name="Binder M."/>
            <person name="Bloem J."/>
            <person name="Labutti K."/>
            <person name="Salamov A."/>
            <person name="Andreopoulos B."/>
            <person name="Baker S."/>
            <person name="Barry K."/>
            <person name="Bills G."/>
            <person name="Bluhm B."/>
            <person name="Cannon C."/>
            <person name="Castanera R."/>
            <person name="Culley D."/>
            <person name="Daum C."/>
            <person name="Ezra D."/>
            <person name="Gonzalez J."/>
            <person name="Henrissat B."/>
            <person name="Kuo A."/>
            <person name="Liang C."/>
            <person name="Lipzen A."/>
            <person name="Lutzoni F."/>
            <person name="Magnuson J."/>
            <person name="Mondo S."/>
            <person name="Nolan M."/>
            <person name="Ohm R."/>
            <person name="Pangilinan J."/>
            <person name="Park H.-J."/>
            <person name="Ramirez L."/>
            <person name="Alfaro M."/>
            <person name="Sun H."/>
            <person name="Tritt A."/>
            <person name="Yoshinaga Y."/>
            <person name="Zwiers L.-H."/>
            <person name="Turgeon B."/>
            <person name="Goodwin S."/>
            <person name="Spatafora J."/>
            <person name="Crous P."/>
            <person name="Grigoriev I."/>
        </authorList>
    </citation>
    <scope>NUCLEOTIDE SEQUENCE</scope>
    <source>
        <strain evidence="2">CBS 122367</strain>
    </source>
</reference>
<proteinExistence type="predicted"/>
<evidence type="ECO:0000256" key="1">
    <source>
        <dbReference type="SAM" id="MobiDB-lite"/>
    </source>
</evidence>
<organism evidence="2 3">
    <name type="scientific">Lentithecium fluviatile CBS 122367</name>
    <dbReference type="NCBI Taxonomy" id="1168545"/>
    <lineage>
        <taxon>Eukaryota</taxon>
        <taxon>Fungi</taxon>
        <taxon>Dikarya</taxon>
        <taxon>Ascomycota</taxon>
        <taxon>Pezizomycotina</taxon>
        <taxon>Dothideomycetes</taxon>
        <taxon>Pleosporomycetidae</taxon>
        <taxon>Pleosporales</taxon>
        <taxon>Massarineae</taxon>
        <taxon>Lentitheciaceae</taxon>
        <taxon>Lentithecium</taxon>
    </lineage>
</organism>
<protein>
    <submittedName>
        <fullName evidence="2">Uncharacterized protein</fullName>
    </submittedName>
</protein>
<dbReference type="Proteomes" id="UP000799291">
    <property type="component" value="Unassembled WGS sequence"/>
</dbReference>
<evidence type="ECO:0000313" key="3">
    <source>
        <dbReference type="Proteomes" id="UP000799291"/>
    </source>
</evidence>